<dbReference type="EMBL" id="JAYMYQ010000040">
    <property type="protein sequence ID" value="KAK7297731.1"/>
    <property type="molecule type" value="Genomic_DNA"/>
</dbReference>
<dbReference type="PROSITE" id="PS51257">
    <property type="entry name" value="PROKAR_LIPOPROTEIN"/>
    <property type="match status" value="1"/>
</dbReference>
<protein>
    <submittedName>
        <fullName evidence="2">Uncharacterized protein</fullName>
    </submittedName>
</protein>
<evidence type="ECO:0000313" key="2">
    <source>
        <dbReference type="EMBL" id="KAK7297748.1"/>
    </source>
</evidence>
<dbReference type="AlphaFoldDB" id="A0AAN9JHE1"/>
<gene>
    <name evidence="1" type="ORF">VNO77_47729</name>
    <name evidence="2" type="ORF">VNO77_47748</name>
</gene>
<accession>A0AAN9JHE1</accession>
<evidence type="ECO:0000313" key="3">
    <source>
        <dbReference type="Proteomes" id="UP001367508"/>
    </source>
</evidence>
<comment type="caution">
    <text evidence="2">The sequence shown here is derived from an EMBL/GenBank/DDBJ whole genome shotgun (WGS) entry which is preliminary data.</text>
</comment>
<proteinExistence type="predicted"/>
<dbReference type="Proteomes" id="UP001367508">
    <property type="component" value="Unassembled WGS sequence"/>
</dbReference>
<organism evidence="2 3">
    <name type="scientific">Canavalia gladiata</name>
    <name type="common">Sword bean</name>
    <name type="synonym">Dolichos gladiatus</name>
    <dbReference type="NCBI Taxonomy" id="3824"/>
    <lineage>
        <taxon>Eukaryota</taxon>
        <taxon>Viridiplantae</taxon>
        <taxon>Streptophyta</taxon>
        <taxon>Embryophyta</taxon>
        <taxon>Tracheophyta</taxon>
        <taxon>Spermatophyta</taxon>
        <taxon>Magnoliopsida</taxon>
        <taxon>eudicotyledons</taxon>
        <taxon>Gunneridae</taxon>
        <taxon>Pentapetalae</taxon>
        <taxon>rosids</taxon>
        <taxon>fabids</taxon>
        <taxon>Fabales</taxon>
        <taxon>Fabaceae</taxon>
        <taxon>Papilionoideae</taxon>
        <taxon>50 kb inversion clade</taxon>
        <taxon>NPAAA clade</taxon>
        <taxon>indigoferoid/millettioid clade</taxon>
        <taxon>Phaseoleae</taxon>
        <taxon>Canavalia</taxon>
    </lineage>
</organism>
<evidence type="ECO:0000313" key="1">
    <source>
        <dbReference type="EMBL" id="KAK7297731.1"/>
    </source>
</evidence>
<reference evidence="2 3" key="1">
    <citation type="submission" date="2024-01" db="EMBL/GenBank/DDBJ databases">
        <title>The genomes of 5 underutilized Papilionoideae crops provide insights into root nodulation and disease resistanc.</title>
        <authorList>
            <person name="Jiang F."/>
        </authorList>
    </citation>
    <scope>NUCLEOTIDE SEQUENCE [LARGE SCALE GENOMIC DNA]</scope>
    <source>
        <strain evidence="2">LVBAO_FW01</strain>
        <tissue evidence="2">Leaves</tissue>
    </source>
</reference>
<name>A0AAN9JHE1_CANGL</name>
<dbReference type="EMBL" id="JAYMYQ010000040">
    <property type="protein sequence ID" value="KAK7297748.1"/>
    <property type="molecule type" value="Genomic_DNA"/>
</dbReference>
<keyword evidence="3" id="KW-1185">Reference proteome</keyword>
<sequence length="149" mass="16654">MYRLGFVQNQGGILAGACVSEGRPLHKLKDYDDYNGSDSLLFSLGLDISGESIDHSSSPTSLTNIRYNFTSRHGKERASLGGPSCADECLLSLRRSLQQTSGRGRIRTYVEKLQQIYSLSLLTTRPLSPSRAEAPLHQWVLRRRDKNLK</sequence>